<dbReference type="EMBL" id="CAUYUJ010015299">
    <property type="protein sequence ID" value="CAK0852166.1"/>
    <property type="molecule type" value="Genomic_DNA"/>
</dbReference>
<feature type="region of interest" description="Disordered" evidence="1">
    <location>
        <begin position="1208"/>
        <end position="1359"/>
    </location>
</feature>
<dbReference type="Proteomes" id="UP001189429">
    <property type="component" value="Unassembled WGS sequence"/>
</dbReference>
<sequence>MPASGGPAALPALCVALIAGLDWRASPLRPGPVPRSEALVWLDGGADAGVEALLTAPTPTGEEWCADLPRGALARVSYDDDVRDLERVVVWPSRRGEAVERVGLHFYWVLSPDGNWWRELLSGASPTDGPSDDERIARVSYDDDVRDLERVVVWPSRRGEAVERVGLHFYWVLSPDGNWWRELLSGASPTDGPSDDERIADGGASPADGRKLCSFRERPTPTRLVEPADGCRLAMEARGQAAAGGPAHVELASGVLLEGRASRRVAELGRLLEVAVPVATLGSSSPGGVLDGAAASGAEGAPARDGAPSADALADAARDGTRMFWIEWDGQGERYKGFREAANESADCVEGHQRQEDGLTRLHTCKMMYHTMGTPRRWLEKFLSDKHVVHADRVFEEAVSFDQANLGGLALLVVAERRLNVTVDAYKCAGTPSFATAKYLAPLGESDESTAPPPRSHVAYHMKEACGVEQSVMKAEAADARVTDLFPVPMMAAPGGSARGRRSQHRTRARQHEVELVNRALRSLNWLAGFKGAAASPSPGATTLDKHAALQQHLLREAHRRQAAAPQVMPRAEAALRELLRGQSVYETDLAPRNLVSYLPGKVSLPDSVLDCRFIEDIVSPGCRSFLEENHKRMRLEPESVNFDSMPRLYMDPVLKRNPKSYRTFLRDLAGRGLLGVTARPAESVGLFFVAKTNGAQRMIIDARRSNGHFRAPPGAQLLSSEGFGRIEIELPPGVLPSSVEGQRLLDAFAVYVATTDVKDCFYRTRVREDLGRYFCLPAVPKYVFDGLQVAGVPAETPPDAPVRPYLAVLPMGFTWSLYLAQAANEDRACRSPSLCKAMPAGRQQPLIQDQAEAFVLRAASRGVGGAYVHVDNLGAVSDDADLRERMVSEWGDLFEPVGLALHKSESHGGAGEALGTELDGVRLRSGITSSRVWKLERGLTGLLARGRCSGQALEKVIGHCTFCGLAARESLSIFHTVYKFISVQYLDAGPMWPEVVEELVAFRGVLLLLGRDWWLPWNPCVLETDASLAGWAMAQSFWDPAQVAGVGRVSERSRFRRVGAHSARESALTSAHLFRDESGEWRSQLLGDDLLSDDWGVVAGFPEVPWQLLRGSAWKTVRKGVWGLSEGILVLEARVLVKAIRRLARTRHGSCIRQLFLCDNMAVVLAFARSRSQDFKLLVQIRRFNAYALALGIAPYFRWIPSEFNQSDAGSRDHSEESVPTDACSDAAADVGPSAADPSRAATCSAETWRSPAALPECSAGGEGEGENADGAPESDGGTWPQSPPRRADGGPRRPTGPDMLGAPPLPAADDLAPAASAGDDEAGAEGEGESSGPDNVVNHATAASRRSRRLQDSRRQRQAALHTDMFMQAVVGGPALLERLAVTRRARERYANYLDRSYSHADPTNDKLMRGTNEAVDCWACDYFNAMYLSEEQSGLEDQTGTALVGRRPAFDQRGGGAPPRTWRALEAWRQRAPPRTRQALPFAVQSPGVWLLADRGLPLMALSLAVGLSACSRSSSLVAALRCALVPPPRATVGSWNLPTHPEEEGRPSKTNRYNEECLLDSSYFQGAGPLFPEPEVSGDRPMLWPFAYLELSKAVQLAAAEDGVDRLTLYHLRRSGASIDASRLSRTLEEMRMRTWQSLVPS</sequence>
<feature type="chain" id="PRO_5046963813" evidence="2">
    <location>
        <begin position="28"/>
        <end position="1646"/>
    </location>
</feature>
<proteinExistence type="predicted"/>
<gene>
    <name evidence="3" type="ORF">PCOR1329_LOCUS44115</name>
</gene>
<evidence type="ECO:0000313" key="3">
    <source>
        <dbReference type="EMBL" id="CAK0852166.1"/>
    </source>
</evidence>
<feature type="compositionally biased region" description="Acidic residues" evidence="1">
    <location>
        <begin position="1320"/>
        <end position="1330"/>
    </location>
</feature>
<name>A0ABN9U1N8_9DINO</name>
<evidence type="ECO:0000256" key="2">
    <source>
        <dbReference type="SAM" id="SignalP"/>
    </source>
</evidence>
<organism evidence="3 4">
    <name type="scientific">Prorocentrum cordatum</name>
    <dbReference type="NCBI Taxonomy" id="2364126"/>
    <lineage>
        <taxon>Eukaryota</taxon>
        <taxon>Sar</taxon>
        <taxon>Alveolata</taxon>
        <taxon>Dinophyceae</taxon>
        <taxon>Prorocentrales</taxon>
        <taxon>Prorocentraceae</taxon>
        <taxon>Prorocentrum</taxon>
    </lineage>
</organism>
<keyword evidence="2" id="KW-0732">Signal</keyword>
<evidence type="ECO:0000256" key="1">
    <source>
        <dbReference type="SAM" id="MobiDB-lite"/>
    </source>
</evidence>
<protein>
    <submittedName>
        <fullName evidence="3">Uncharacterized protein</fullName>
    </submittedName>
</protein>
<feature type="region of interest" description="Disordered" evidence="1">
    <location>
        <begin position="185"/>
        <end position="214"/>
    </location>
</feature>
<feature type="region of interest" description="Disordered" evidence="1">
    <location>
        <begin position="292"/>
        <end position="312"/>
    </location>
</feature>
<accession>A0ABN9U1N8</accession>
<feature type="compositionally biased region" description="Low complexity" evidence="1">
    <location>
        <begin position="1294"/>
        <end position="1319"/>
    </location>
</feature>
<feature type="signal peptide" evidence="2">
    <location>
        <begin position="1"/>
        <end position="27"/>
    </location>
</feature>
<comment type="caution">
    <text evidence="3">The sequence shown here is derived from an EMBL/GenBank/DDBJ whole genome shotgun (WGS) entry which is preliminary data.</text>
</comment>
<evidence type="ECO:0000313" key="4">
    <source>
        <dbReference type="Proteomes" id="UP001189429"/>
    </source>
</evidence>
<keyword evidence="4" id="KW-1185">Reference proteome</keyword>
<reference evidence="3" key="1">
    <citation type="submission" date="2023-10" db="EMBL/GenBank/DDBJ databases">
        <authorList>
            <person name="Chen Y."/>
            <person name="Shah S."/>
            <person name="Dougan E. K."/>
            <person name="Thang M."/>
            <person name="Chan C."/>
        </authorList>
    </citation>
    <scope>NUCLEOTIDE SEQUENCE [LARGE SCALE GENOMIC DNA]</scope>
</reference>